<feature type="compositionally biased region" description="Low complexity" evidence="3">
    <location>
        <begin position="37"/>
        <end position="56"/>
    </location>
</feature>
<name>A0A418W009_9PROT</name>
<sequence>MSCAQRKNPRNLAARQKSRNMLNVFRTAPKSATAVGSPSLAAASATPPHAPQPQTSEEAPIRTLTLSAQTISRESLAALNFTTGSPALVIGFVSPHVDFAAVARSVKAGLAPDTKLLLVSTAGELCATTGQPLYCPTGDRWDRVVLQAFSPRLFSGLSLHAIPLNSEDIRSGTLRRTPAERVDAIQRALDGIRAPFLIDSHDTVALTFIDGLSASESSLMEAVYRSGRFPCLFIGGSAGGTFDFRHTHLFDGERVLENTALVLFVKIAPGMRYGVFKSQNFRPTKTSFAVVDADPIRRVVRSVIDTDSFEVIRFTDALATTLRCRPQELPTRLANHTFAIQMDHELYVRSVAGFDFDKGEATFYCDVNAGDALHLVEATDFVQQTESDLATYLRGKPKPVGVLLNDCILRRLNNGDSLSRIRAFDGMTVAGFSTFGELFGINVNQTLSALMFFETPEGTPFSDDLVDRFPVHYAKFHSSFIAARYNRLELLSRIRNSIIERMRGYLEALVNLNNGVQETAGYANRIGASMNAIQETLDHHAASFDGHTERKEELLREFTQLTSVVKGIEGVLSVIDGIAGQTNLLALNATIEAARAGEAGRGFAVVASEVRKLANDTKQTLGDTRRSINQVVSSVGLVGGKLNETGERMDAAAQDASTLLDNIHSVIAEVTAAQAAIESRLGDLDQHARRMTEINDYISRLKSLDQAAG</sequence>
<keyword evidence="1 2" id="KW-0807">Transducer</keyword>
<dbReference type="InterPro" id="IPR013702">
    <property type="entry name" value="FIST_domain_N"/>
</dbReference>
<dbReference type="Gene3D" id="1.10.287.950">
    <property type="entry name" value="Methyl-accepting chemotaxis protein"/>
    <property type="match status" value="1"/>
</dbReference>
<comment type="caution">
    <text evidence="5">The sequence shown here is derived from an EMBL/GenBank/DDBJ whole genome shotgun (WGS) entry which is preliminary data.</text>
</comment>
<dbReference type="SMART" id="SM01204">
    <property type="entry name" value="FIST_C"/>
    <property type="match status" value="1"/>
</dbReference>
<dbReference type="Proteomes" id="UP000283458">
    <property type="component" value="Unassembled WGS sequence"/>
</dbReference>
<dbReference type="SMART" id="SM00897">
    <property type="entry name" value="FIST"/>
    <property type="match status" value="1"/>
</dbReference>
<evidence type="ECO:0000259" key="4">
    <source>
        <dbReference type="PROSITE" id="PS50111"/>
    </source>
</evidence>
<dbReference type="SMART" id="SM00283">
    <property type="entry name" value="MA"/>
    <property type="match status" value="1"/>
</dbReference>
<dbReference type="Pfam" id="PF10442">
    <property type="entry name" value="FIST_C"/>
    <property type="match status" value="1"/>
</dbReference>
<evidence type="ECO:0000256" key="3">
    <source>
        <dbReference type="SAM" id="MobiDB-lite"/>
    </source>
</evidence>
<accession>A0A418W009</accession>
<feature type="domain" description="Methyl-accepting transducer" evidence="4">
    <location>
        <begin position="508"/>
        <end position="702"/>
    </location>
</feature>
<dbReference type="SUPFAM" id="SSF58104">
    <property type="entry name" value="Methyl-accepting chemotaxis protein (MCP) signaling domain"/>
    <property type="match status" value="1"/>
</dbReference>
<reference evidence="5 6" key="1">
    <citation type="submission" date="2018-09" db="EMBL/GenBank/DDBJ databases">
        <authorList>
            <person name="Zhu H."/>
        </authorList>
    </citation>
    <scope>NUCLEOTIDE SEQUENCE [LARGE SCALE GENOMIC DNA]</scope>
    <source>
        <strain evidence="5 6">K2W22B-5</strain>
    </source>
</reference>
<evidence type="ECO:0000313" key="6">
    <source>
        <dbReference type="Proteomes" id="UP000283458"/>
    </source>
</evidence>
<dbReference type="GO" id="GO:0007165">
    <property type="term" value="P:signal transduction"/>
    <property type="evidence" value="ECO:0007669"/>
    <property type="project" value="UniProtKB-KW"/>
</dbReference>
<organism evidence="5 6">
    <name type="scientific">Azospirillum cavernae</name>
    <dbReference type="NCBI Taxonomy" id="2320860"/>
    <lineage>
        <taxon>Bacteria</taxon>
        <taxon>Pseudomonadati</taxon>
        <taxon>Pseudomonadota</taxon>
        <taxon>Alphaproteobacteria</taxon>
        <taxon>Rhodospirillales</taxon>
        <taxon>Azospirillaceae</taxon>
        <taxon>Azospirillum</taxon>
    </lineage>
</organism>
<dbReference type="EMBL" id="QYUL01000001">
    <property type="protein sequence ID" value="RJF83333.1"/>
    <property type="molecule type" value="Genomic_DNA"/>
</dbReference>
<dbReference type="Pfam" id="PF08495">
    <property type="entry name" value="FIST"/>
    <property type="match status" value="1"/>
</dbReference>
<dbReference type="AlphaFoldDB" id="A0A418W009"/>
<dbReference type="Pfam" id="PF00015">
    <property type="entry name" value="MCPsignal"/>
    <property type="match status" value="1"/>
</dbReference>
<protein>
    <submittedName>
        <fullName evidence="5">Histidine kinase</fullName>
    </submittedName>
</protein>
<dbReference type="GO" id="GO:0016020">
    <property type="term" value="C:membrane"/>
    <property type="evidence" value="ECO:0007669"/>
    <property type="project" value="InterPro"/>
</dbReference>
<dbReference type="PANTHER" id="PTHR32089:SF112">
    <property type="entry name" value="LYSOZYME-LIKE PROTEIN-RELATED"/>
    <property type="match status" value="1"/>
</dbReference>
<proteinExistence type="predicted"/>
<keyword evidence="5" id="KW-0418">Kinase</keyword>
<feature type="region of interest" description="Disordered" evidence="3">
    <location>
        <begin position="33"/>
        <end position="60"/>
    </location>
</feature>
<keyword evidence="6" id="KW-1185">Reference proteome</keyword>
<dbReference type="InterPro" id="IPR004089">
    <property type="entry name" value="MCPsignal_dom"/>
</dbReference>
<evidence type="ECO:0000313" key="5">
    <source>
        <dbReference type="EMBL" id="RJF83333.1"/>
    </source>
</evidence>
<feature type="region of interest" description="Disordered" evidence="3">
    <location>
        <begin position="1"/>
        <end position="20"/>
    </location>
</feature>
<gene>
    <name evidence="5" type="ORF">D3877_01180</name>
</gene>
<evidence type="ECO:0000256" key="1">
    <source>
        <dbReference type="ARBA" id="ARBA00023224"/>
    </source>
</evidence>
<dbReference type="GO" id="GO:0016301">
    <property type="term" value="F:kinase activity"/>
    <property type="evidence" value="ECO:0007669"/>
    <property type="project" value="UniProtKB-KW"/>
</dbReference>
<keyword evidence="5" id="KW-0808">Transferase</keyword>
<evidence type="ECO:0000256" key="2">
    <source>
        <dbReference type="PROSITE-ProRule" id="PRU00284"/>
    </source>
</evidence>
<dbReference type="PANTHER" id="PTHR32089">
    <property type="entry name" value="METHYL-ACCEPTING CHEMOTAXIS PROTEIN MCPB"/>
    <property type="match status" value="1"/>
</dbReference>
<dbReference type="InterPro" id="IPR019494">
    <property type="entry name" value="FIST_C"/>
</dbReference>
<dbReference type="PROSITE" id="PS50111">
    <property type="entry name" value="CHEMOTAXIS_TRANSDUC_2"/>
    <property type="match status" value="1"/>
</dbReference>